<evidence type="ECO:0000256" key="3">
    <source>
        <dbReference type="ARBA" id="ARBA00022692"/>
    </source>
</evidence>
<sequence>MTTAGIVIHRSRNSLAVLLSLAVVVLVSALSLAASIGLVTAGSASGARTVLSDAAPRAAAVQLTTHLADDPPVQDAAARTLFDGLFPAGTVAVDYSWRSGSVPLRLLGDAAAPADSTVVVGVVPALDDRVSFTAGDWEGDVGTVAVQADAAAELGLAPGDSLTVGSDSRPVTLTVAALWRATDAGDPAWFGDSAVASGRSGDSVGLLVVDAETALTLRTRYTAAWTVVGTPAATLPANRADLVRGLDRLGDDVRGPVGVMVESSGVKGSLAATIERIDVASRAAAAVATSAAFIVGVLALVALLQLSTVLATSRRRETLLLRARGLSTLQLAALAVGEAAVVALPAGVAGVGIAALVPGVATDVVVAAAVVGLLALATIGAVAATALVDARSVAPDAPPRDSPVVVVVTGALLVVAAALAVWQLHTRGTPVVAGGAPADLVAAASPALALVALAVIGAVLLVPVSGWLAAAAARRGSLPLVLATRQLARRTGRYLVPVLAIAIALAGGVFAAGLAATAVDTQRSALFVRTGAAVALDLGQPRPDDDGTRPTTAETYRQIDGVDAAAAVALGSAGIGADTVAFVGLRPDGASAVLGDDGRAFADALATTSTPDTSLALAAGASTIAATVTVTGREPATTEFAISVWVSDADGALARVPLVATPDPGVRAGALPAGVQPWRLLALESDRTGPADPRHPTVVVSDLTLDGAALNLAPVTLAVATTAATAREPVGETGEGLPVVVSSALAARIGLSVGDELELEYVPTNGDYTATVTAIVDRVPGSASRLAVATDLDTLGARSLATGRVPVVTTGVWYATATPDAVAAEVPLLATRDAAVSTASTTSSAPVVAASLSTFWIAAGTAGLLALIALAAFLLADARARRDDLGVLRALGLTPREQGAVRGWEQTVAIGTAVVVGAAGGLVATLVTVTPFAAAAVPGAVALVRIDPVFDIVPWLVFAGIVVAGVVVIVGLALLRVRRAAAVALDERGA</sequence>
<feature type="transmembrane region" description="Helical" evidence="7">
    <location>
        <begin position="364"/>
        <end position="390"/>
    </location>
</feature>
<evidence type="ECO:0000256" key="2">
    <source>
        <dbReference type="ARBA" id="ARBA00022475"/>
    </source>
</evidence>
<evidence type="ECO:0000256" key="5">
    <source>
        <dbReference type="ARBA" id="ARBA00023136"/>
    </source>
</evidence>
<dbReference type="Pfam" id="PF02687">
    <property type="entry name" value="FtsX"/>
    <property type="match status" value="1"/>
</dbReference>
<accession>A0A841AKZ6</accession>
<dbReference type="PANTHER" id="PTHR30572:SF4">
    <property type="entry name" value="ABC TRANSPORTER PERMEASE YTRF"/>
    <property type="match status" value="1"/>
</dbReference>
<keyword evidence="10" id="KW-1185">Reference proteome</keyword>
<evidence type="ECO:0000256" key="4">
    <source>
        <dbReference type="ARBA" id="ARBA00022989"/>
    </source>
</evidence>
<evidence type="ECO:0000313" key="9">
    <source>
        <dbReference type="EMBL" id="MBB5843018.1"/>
    </source>
</evidence>
<feature type="transmembrane region" description="Helical" evidence="7">
    <location>
        <begin position="283"/>
        <end position="310"/>
    </location>
</feature>
<feature type="transmembrane region" description="Helical" evidence="7">
    <location>
        <begin position="402"/>
        <end position="424"/>
    </location>
</feature>
<keyword evidence="3 7" id="KW-0812">Transmembrane</keyword>
<evidence type="ECO:0000256" key="6">
    <source>
        <dbReference type="ARBA" id="ARBA00038076"/>
    </source>
</evidence>
<dbReference type="Proteomes" id="UP000536685">
    <property type="component" value="Unassembled WGS sequence"/>
</dbReference>
<evidence type="ECO:0000256" key="7">
    <source>
        <dbReference type="SAM" id="Phobius"/>
    </source>
</evidence>
<feature type="transmembrane region" description="Helical" evidence="7">
    <location>
        <begin position="952"/>
        <end position="975"/>
    </location>
</feature>
<gene>
    <name evidence="9" type="ORF">HD599_001341</name>
</gene>
<evidence type="ECO:0000256" key="1">
    <source>
        <dbReference type="ARBA" id="ARBA00004651"/>
    </source>
</evidence>
<feature type="transmembrane region" description="Helical" evidence="7">
    <location>
        <begin position="444"/>
        <end position="473"/>
    </location>
</feature>
<proteinExistence type="inferred from homology"/>
<organism evidence="9 10">
    <name type="scientific">Conyzicola lurida</name>
    <dbReference type="NCBI Taxonomy" id="1172621"/>
    <lineage>
        <taxon>Bacteria</taxon>
        <taxon>Bacillati</taxon>
        <taxon>Actinomycetota</taxon>
        <taxon>Actinomycetes</taxon>
        <taxon>Micrococcales</taxon>
        <taxon>Microbacteriaceae</taxon>
        <taxon>Conyzicola</taxon>
    </lineage>
</organism>
<feature type="transmembrane region" description="Helical" evidence="7">
    <location>
        <begin position="908"/>
        <end position="932"/>
    </location>
</feature>
<feature type="transmembrane region" description="Helical" evidence="7">
    <location>
        <begin position="494"/>
        <end position="519"/>
    </location>
</feature>
<keyword evidence="4 7" id="KW-1133">Transmembrane helix</keyword>
<dbReference type="GO" id="GO:0022857">
    <property type="term" value="F:transmembrane transporter activity"/>
    <property type="evidence" value="ECO:0007669"/>
    <property type="project" value="TreeGrafter"/>
</dbReference>
<dbReference type="InterPro" id="IPR050250">
    <property type="entry name" value="Macrolide_Exporter_MacB"/>
</dbReference>
<dbReference type="InterPro" id="IPR003838">
    <property type="entry name" value="ABC3_permease_C"/>
</dbReference>
<reference evidence="9 10" key="1">
    <citation type="submission" date="2020-08" db="EMBL/GenBank/DDBJ databases">
        <title>Sequencing the genomes of 1000 actinobacteria strains.</title>
        <authorList>
            <person name="Klenk H.-P."/>
        </authorList>
    </citation>
    <scope>NUCLEOTIDE SEQUENCE [LARGE SCALE GENOMIC DNA]</scope>
    <source>
        <strain evidence="9 10">DSM 105784</strain>
    </source>
</reference>
<comment type="subcellular location">
    <subcellularLocation>
        <location evidence="1">Cell membrane</location>
        <topology evidence="1">Multi-pass membrane protein</topology>
    </subcellularLocation>
</comment>
<dbReference type="AlphaFoldDB" id="A0A841AKZ6"/>
<evidence type="ECO:0000259" key="8">
    <source>
        <dbReference type="Pfam" id="PF02687"/>
    </source>
</evidence>
<feature type="transmembrane region" description="Helical" evidence="7">
    <location>
        <begin position="331"/>
        <end position="358"/>
    </location>
</feature>
<evidence type="ECO:0000313" key="10">
    <source>
        <dbReference type="Proteomes" id="UP000536685"/>
    </source>
</evidence>
<keyword evidence="5 7" id="KW-0472">Membrane</keyword>
<keyword evidence="2" id="KW-1003">Cell membrane</keyword>
<name>A0A841AKZ6_9MICO</name>
<comment type="similarity">
    <text evidence="6">Belongs to the ABC-4 integral membrane protein family.</text>
</comment>
<feature type="domain" description="ABC3 transporter permease C-terminal" evidence="8">
    <location>
        <begin position="857"/>
        <end position="980"/>
    </location>
</feature>
<dbReference type="EMBL" id="JACHMJ010000001">
    <property type="protein sequence ID" value="MBB5843018.1"/>
    <property type="molecule type" value="Genomic_DNA"/>
</dbReference>
<dbReference type="GO" id="GO:0005886">
    <property type="term" value="C:plasma membrane"/>
    <property type="evidence" value="ECO:0007669"/>
    <property type="project" value="UniProtKB-SubCell"/>
</dbReference>
<feature type="transmembrane region" description="Helical" evidence="7">
    <location>
        <begin position="855"/>
        <end position="876"/>
    </location>
</feature>
<protein>
    <submittedName>
        <fullName evidence="9">ABC-type antimicrobial peptide transport system permease subunit</fullName>
    </submittedName>
</protein>
<dbReference type="PANTHER" id="PTHR30572">
    <property type="entry name" value="MEMBRANE COMPONENT OF TRANSPORTER-RELATED"/>
    <property type="match status" value="1"/>
</dbReference>
<comment type="caution">
    <text evidence="9">The sequence shown here is derived from an EMBL/GenBank/DDBJ whole genome shotgun (WGS) entry which is preliminary data.</text>
</comment>